<dbReference type="Proteomes" id="UP000673375">
    <property type="component" value="Unassembled WGS sequence"/>
</dbReference>
<dbReference type="RefSeq" id="WP_209557227.1">
    <property type="nucleotide sequence ID" value="NZ_JAEDXU010000004.1"/>
</dbReference>
<proteinExistence type="predicted"/>
<sequence length="79" mass="8807">MSNKKGFELNRGGIAELLKSDAMQKVLTDKATDIRNRCGDGYEQDIYVGQNRANAMVSAATYRAKRDNVKNNTILKAVR</sequence>
<evidence type="ECO:0000313" key="2">
    <source>
        <dbReference type="Proteomes" id="UP000673375"/>
    </source>
</evidence>
<protein>
    <recommendedName>
        <fullName evidence="3">Phage protein</fullName>
    </recommendedName>
</protein>
<evidence type="ECO:0008006" key="3">
    <source>
        <dbReference type="Google" id="ProtNLM"/>
    </source>
</evidence>
<comment type="caution">
    <text evidence="1">The sequence shown here is derived from an EMBL/GenBank/DDBJ whole genome shotgun (WGS) entry which is preliminary data.</text>
</comment>
<gene>
    <name evidence="1" type="ORF">I6N96_08915</name>
</gene>
<accession>A0ABS4CK56</accession>
<evidence type="ECO:0000313" key="1">
    <source>
        <dbReference type="EMBL" id="MBP1046405.1"/>
    </source>
</evidence>
<dbReference type="EMBL" id="JAEDXU010000004">
    <property type="protein sequence ID" value="MBP1046405.1"/>
    <property type="molecule type" value="Genomic_DNA"/>
</dbReference>
<organism evidence="1 2">
    <name type="scientific">Enterococcus larvae</name>
    <dbReference type="NCBI Taxonomy" id="2794352"/>
    <lineage>
        <taxon>Bacteria</taxon>
        <taxon>Bacillati</taxon>
        <taxon>Bacillota</taxon>
        <taxon>Bacilli</taxon>
        <taxon>Lactobacillales</taxon>
        <taxon>Enterococcaceae</taxon>
        <taxon>Enterococcus</taxon>
    </lineage>
</organism>
<name>A0ABS4CK56_9ENTE</name>
<keyword evidence="2" id="KW-1185">Reference proteome</keyword>
<reference evidence="1 2" key="1">
    <citation type="submission" date="2020-12" db="EMBL/GenBank/DDBJ databases">
        <title>Vagococcus allomyrinae sp. nov. and Enterococcus lavae sp. nov., isolated from the larvae of Allomyrina dichotoma.</title>
        <authorList>
            <person name="Lee S.D."/>
        </authorList>
    </citation>
    <scope>NUCLEOTIDE SEQUENCE [LARGE SCALE GENOMIC DNA]</scope>
    <source>
        <strain evidence="1 2">BWM-S5</strain>
    </source>
</reference>